<keyword evidence="1" id="KW-0472">Membrane</keyword>
<dbReference type="PROSITE" id="PS51257">
    <property type="entry name" value="PROKAR_LIPOPROTEIN"/>
    <property type="match status" value="1"/>
</dbReference>
<name>A0A1W2AFS3_9FIRM</name>
<feature type="transmembrane region" description="Helical" evidence="1">
    <location>
        <begin position="6"/>
        <end position="24"/>
    </location>
</feature>
<protein>
    <submittedName>
        <fullName evidence="2">Stage III sporulation protein AB</fullName>
    </submittedName>
</protein>
<evidence type="ECO:0000313" key="2">
    <source>
        <dbReference type="EMBL" id="SMC59098.1"/>
    </source>
</evidence>
<dbReference type="RefSeq" id="WP_084575151.1">
    <property type="nucleotide sequence ID" value="NZ_CP155572.1"/>
</dbReference>
<keyword evidence="1" id="KW-1133">Transmembrane helix</keyword>
<dbReference type="OrthoDB" id="1957909at2"/>
<gene>
    <name evidence="2" type="ORF">SAMN04488500_105238</name>
</gene>
<evidence type="ECO:0000313" key="3">
    <source>
        <dbReference type="Proteomes" id="UP000192738"/>
    </source>
</evidence>
<dbReference type="InterPro" id="IPR014198">
    <property type="entry name" value="Spore_III_AB"/>
</dbReference>
<sequence>MWLKIFGSLMIVTAGACIGFNLAARYVERPRQIRQIISCLLALKSHINYVAVPLPEALSQCTGGITGPVADLFHIMSELLVNNGWLTPQAAMSQALTEVNLLVLKKQEREVLAVFSANLGGMNREEQHKSLDLVHEQLSRIQYEAEKLCEQNVKMYRYLGVCGGLAVVIVLA</sequence>
<reference evidence="2 3" key="1">
    <citation type="submission" date="2017-04" db="EMBL/GenBank/DDBJ databases">
        <authorList>
            <person name="Afonso C.L."/>
            <person name="Miller P.J."/>
            <person name="Scott M.A."/>
            <person name="Spackman E."/>
            <person name="Goraichik I."/>
            <person name="Dimitrov K.M."/>
            <person name="Suarez D.L."/>
            <person name="Swayne D.E."/>
        </authorList>
    </citation>
    <scope>NUCLEOTIDE SEQUENCE [LARGE SCALE GENOMIC DNA]</scope>
    <source>
        <strain evidence="2 3">DSM 5090</strain>
    </source>
</reference>
<dbReference type="STRING" id="112901.SAMN04488500_105238"/>
<evidence type="ECO:0000256" key="1">
    <source>
        <dbReference type="SAM" id="Phobius"/>
    </source>
</evidence>
<dbReference type="Pfam" id="PF09548">
    <property type="entry name" value="Spore_III_AB"/>
    <property type="match status" value="1"/>
</dbReference>
<proteinExistence type="predicted"/>
<dbReference type="NCBIfam" id="TIGR02833">
    <property type="entry name" value="spore_III_AB"/>
    <property type="match status" value="1"/>
</dbReference>
<dbReference type="EMBL" id="FWXI01000005">
    <property type="protein sequence ID" value="SMC59098.1"/>
    <property type="molecule type" value="Genomic_DNA"/>
</dbReference>
<organism evidence="2 3">
    <name type="scientific">Sporomusa malonica</name>
    <dbReference type="NCBI Taxonomy" id="112901"/>
    <lineage>
        <taxon>Bacteria</taxon>
        <taxon>Bacillati</taxon>
        <taxon>Bacillota</taxon>
        <taxon>Negativicutes</taxon>
        <taxon>Selenomonadales</taxon>
        <taxon>Sporomusaceae</taxon>
        <taxon>Sporomusa</taxon>
    </lineage>
</organism>
<dbReference type="AlphaFoldDB" id="A0A1W2AFS3"/>
<keyword evidence="3" id="KW-1185">Reference proteome</keyword>
<keyword evidence="1" id="KW-0812">Transmembrane</keyword>
<dbReference type="Proteomes" id="UP000192738">
    <property type="component" value="Unassembled WGS sequence"/>
</dbReference>
<accession>A0A1W2AFS3</accession>
<dbReference type="PIRSF" id="PIRSF021435">
    <property type="entry name" value="SpoIIIAB"/>
    <property type="match status" value="1"/>
</dbReference>